<accession>A0A2D2W2G8</accession>
<evidence type="ECO:0000313" key="3">
    <source>
        <dbReference type="Proteomes" id="UP000241675"/>
    </source>
</evidence>
<keyword evidence="3" id="KW-1185">Reference proteome</keyword>
<proteinExistence type="predicted"/>
<gene>
    <name evidence="2" type="ORF">DLP05_146</name>
</gene>
<dbReference type="EMBL" id="MG189906">
    <property type="protein sequence ID" value="ATS92335.1"/>
    <property type="molecule type" value="Genomic_DNA"/>
</dbReference>
<evidence type="ECO:0000256" key="1">
    <source>
        <dbReference type="SAM" id="MobiDB-lite"/>
    </source>
</evidence>
<reference evidence="3" key="1">
    <citation type="submission" date="2017-10" db="EMBL/GenBank/DDBJ databases">
        <authorList>
            <person name="Peters D.L."/>
        </authorList>
    </citation>
    <scope>NUCLEOTIDE SEQUENCE [LARGE SCALE GENOMIC DNA]</scope>
</reference>
<feature type="region of interest" description="Disordered" evidence="1">
    <location>
        <begin position="135"/>
        <end position="160"/>
    </location>
</feature>
<organism evidence="2 3">
    <name type="scientific">Stenotrophomonas phage vB_SmaS_DLP_5</name>
    <dbReference type="NCBI Taxonomy" id="2044561"/>
    <lineage>
        <taxon>Viruses</taxon>
        <taxon>Duplodnaviria</taxon>
        <taxon>Heunggongvirae</taxon>
        <taxon>Uroviricota</taxon>
        <taxon>Caudoviricetes</taxon>
        <taxon>Delepquintavirus</taxon>
        <taxon>Delepquintavirus DLP5</taxon>
    </lineage>
</organism>
<name>A0A2D2W2G8_9CAUD</name>
<dbReference type="Proteomes" id="UP000241675">
    <property type="component" value="Segment"/>
</dbReference>
<reference evidence="2 3" key="2">
    <citation type="submission" date="2017-11" db="EMBL/GenBank/DDBJ databases">
        <title>Lysogenic conversion of Stenotrophomonas maltophilia by temperate phage DLP4.</title>
        <authorList>
            <person name="Dennis J."/>
            <person name="Stothard P."/>
        </authorList>
    </citation>
    <scope>NUCLEOTIDE SEQUENCE [LARGE SCALE GENOMIC DNA]</scope>
</reference>
<protein>
    <submittedName>
        <fullName evidence="2">Uncharacterized protein</fullName>
    </submittedName>
</protein>
<evidence type="ECO:0000313" key="2">
    <source>
        <dbReference type="EMBL" id="ATS92335.1"/>
    </source>
</evidence>
<sequence>MSNVTCLFPVADALDIPLFESLGSAKGAQVRTMAIGPWGFKSDIMFESDHFDGNTASGLVKLRKELWAYVIYDRASQELMWAMIKKPEGLKTNHISEFLRSDGALEKIRKAVKAVFVSKKRGNWERVETSDLDKRLSGEGVQRDSTGADEGADPKGTVPF</sequence>